<evidence type="ECO:0000256" key="2">
    <source>
        <dbReference type="ARBA" id="ARBA00004443"/>
    </source>
</evidence>
<keyword evidence="7" id="KW-0679">Respiratory chain</keyword>
<organism evidence="15 16">
    <name type="scientific">Ameiurus melas</name>
    <name type="common">Black bullhead</name>
    <name type="synonym">Silurus melas</name>
    <dbReference type="NCBI Taxonomy" id="219545"/>
    <lineage>
        <taxon>Eukaryota</taxon>
        <taxon>Metazoa</taxon>
        <taxon>Chordata</taxon>
        <taxon>Craniata</taxon>
        <taxon>Vertebrata</taxon>
        <taxon>Euteleostomi</taxon>
        <taxon>Actinopterygii</taxon>
        <taxon>Neopterygii</taxon>
        <taxon>Teleostei</taxon>
        <taxon>Ostariophysi</taxon>
        <taxon>Siluriformes</taxon>
        <taxon>Ictaluridae</taxon>
        <taxon>Ameiurus</taxon>
    </lineage>
</organism>
<comment type="function">
    <text evidence="1">Accessory subunit of the mitochondrial membrane respiratory chain NADH dehydrogenase (Complex I), that is believed not to be involved in catalysis. Complex I functions in the transfer of electrons from NADH to the respiratory chain. The immediate electron acceptor for the enzyme is believed to be ubiquinone.</text>
</comment>
<dbReference type="GO" id="GO:0045271">
    <property type="term" value="C:respiratory chain complex I"/>
    <property type="evidence" value="ECO:0007669"/>
    <property type="project" value="InterPro"/>
</dbReference>
<dbReference type="PANTHER" id="PTHR15223">
    <property type="entry name" value="NADH-UBIQUINONE OXIDOREDUCTASE AGGG SUBUNIT"/>
    <property type="match status" value="1"/>
</dbReference>
<keyword evidence="10" id="KW-0249">Electron transport</keyword>
<comment type="subunit">
    <text evidence="4">Complex I is composed of 45 different subunits.</text>
</comment>
<keyword evidence="12" id="KW-0472">Membrane</keyword>
<evidence type="ECO:0000256" key="10">
    <source>
        <dbReference type="ARBA" id="ARBA00022982"/>
    </source>
</evidence>
<keyword evidence="11" id="KW-0496">Mitochondrion</keyword>
<evidence type="ECO:0000256" key="1">
    <source>
        <dbReference type="ARBA" id="ARBA00003195"/>
    </source>
</evidence>
<accession>A0A7J6AD17</accession>
<evidence type="ECO:0000256" key="13">
    <source>
        <dbReference type="ARBA" id="ARBA00031368"/>
    </source>
</evidence>
<evidence type="ECO:0000256" key="5">
    <source>
        <dbReference type="ARBA" id="ARBA00014585"/>
    </source>
</evidence>
<dbReference type="GO" id="GO:0032981">
    <property type="term" value="P:mitochondrial respiratory chain complex I assembly"/>
    <property type="evidence" value="ECO:0007669"/>
    <property type="project" value="TreeGrafter"/>
</dbReference>
<evidence type="ECO:0000256" key="11">
    <source>
        <dbReference type="ARBA" id="ARBA00023128"/>
    </source>
</evidence>
<evidence type="ECO:0000313" key="16">
    <source>
        <dbReference type="Proteomes" id="UP000593565"/>
    </source>
</evidence>
<comment type="similarity">
    <text evidence="3">Belongs to the complex I NDUFB2 subunit family.</text>
</comment>
<evidence type="ECO:0000313" key="15">
    <source>
        <dbReference type="EMBL" id="KAF4079959.1"/>
    </source>
</evidence>
<keyword evidence="16" id="KW-1185">Reference proteome</keyword>
<evidence type="ECO:0000256" key="9">
    <source>
        <dbReference type="ARBA" id="ARBA00022946"/>
    </source>
</evidence>
<keyword evidence="6" id="KW-0813">Transport</keyword>
<reference evidence="15 16" key="1">
    <citation type="submission" date="2020-02" db="EMBL/GenBank/DDBJ databases">
        <title>A chromosome-scale genome assembly of the black bullhead catfish (Ameiurus melas).</title>
        <authorList>
            <person name="Wen M."/>
            <person name="Zham M."/>
            <person name="Cabau C."/>
            <person name="Klopp C."/>
            <person name="Donnadieu C."/>
            <person name="Roques C."/>
            <person name="Bouchez O."/>
            <person name="Lampietro C."/>
            <person name="Jouanno E."/>
            <person name="Herpin A."/>
            <person name="Louis A."/>
            <person name="Berthelot C."/>
            <person name="Parey E."/>
            <person name="Roest-Crollius H."/>
            <person name="Braasch I."/>
            <person name="Postlethwait J."/>
            <person name="Robinson-Rechavi M."/>
            <person name="Echchiki A."/>
            <person name="Begum T."/>
            <person name="Montfort J."/>
            <person name="Schartl M."/>
            <person name="Bobe J."/>
            <person name="Guiguen Y."/>
        </authorList>
    </citation>
    <scope>NUCLEOTIDE SEQUENCE [LARGE SCALE GENOMIC DNA]</scope>
    <source>
        <strain evidence="15">M_S1</strain>
        <tissue evidence="15">Blood</tissue>
    </source>
</reference>
<name>A0A7J6AD17_AMEME</name>
<keyword evidence="9" id="KW-0809">Transit peptide</keyword>
<dbReference type="EMBL" id="JAAGNN010000015">
    <property type="protein sequence ID" value="KAF4079959.1"/>
    <property type="molecule type" value="Genomic_DNA"/>
</dbReference>
<dbReference type="PANTHER" id="PTHR15223:SF1">
    <property type="entry name" value="NADH DEHYDROGENASE [UBIQUINONE] 1 BETA SUBCOMPLEX SUBUNIT 2, MITOCHONDRIAL"/>
    <property type="match status" value="1"/>
</dbReference>
<keyword evidence="8" id="KW-0999">Mitochondrion inner membrane</keyword>
<dbReference type="Pfam" id="PF14813">
    <property type="entry name" value="NADH_B2"/>
    <property type="match status" value="1"/>
</dbReference>
<evidence type="ECO:0000256" key="8">
    <source>
        <dbReference type="ARBA" id="ARBA00022792"/>
    </source>
</evidence>
<dbReference type="InterPro" id="IPR026627">
    <property type="entry name" value="NDUFB2_animal"/>
</dbReference>
<evidence type="ECO:0000256" key="4">
    <source>
        <dbReference type="ARBA" id="ARBA00011533"/>
    </source>
</evidence>
<evidence type="ECO:0000256" key="6">
    <source>
        <dbReference type="ARBA" id="ARBA00022448"/>
    </source>
</evidence>
<dbReference type="Proteomes" id="UP000593565">
    <property type="component" value="Unassembled WGS sequence"/>
</dbReference>
<comment type="caution">
    <text evidence="15">The sequence shown here is derived from an EMBL/GenBank/DDBJ whole genome shotgun (WGS) entry which is preliminary data.</text>
</comment>
<proteinExistence type="inferred from homology"/>
<protein>
    <recommendedName>
        <fullName evidence="5">NADH dehydrogenase [ubiquinone] 1 beta subcomplex subunit 2, mitochondrial</fullName>
    </recommendedName>
    <alternativeName>
        <fullName evidence="13">Complex I-AGGG</fullName>
    </alternativeName>
    <alternativeName>
        <fullName evidence="14">NADH-ubiquinone oxidoreductase AGGG subunit</fullName>
    </alternativeName>
</protein>
<sequence length="108" mass="12696">MSALWGTGTVLRAAARLCTRGPRLTVTRKAGGGPHIVAQYRQPPQITKHQIFRSELLSGFMWFWIMWHMWHDSDAVIFTQTPGPMRSWEFLLMTSDHHHHHRRRIHQC</sequence>
<dbReference type="GO" id="GO:0005743">
    <property type="term" value="C:mitochondrial inner membrane"/>
    <property type="evidence" value="ECO:0007669"/>
    <property type="project" value="UniProtKB-SubCell"/>
</dbReference>
<comment type="subcellular location">
    <subcellularLocation>
        <location evidence="2">Mitochondrion inner membrane</location>
        <topology evidence="2">Peripheral membrane protein</topology>
        <orientation evidence="2">Matrix side</orientation>
    </subcellularLocation>
</comment>
<evidence type="ECO:0000256" key="7">
    <source>
        <dbReference type="ARBA" id="ARBA00022660"/>
    </source>
</evidence>
<gene>
    <name evidence="15" type="ORF">AMELA_G00184350</name>
</gene>
<evidence type="ECO:0000256" key="14">
    <source>
        <dbReference type="ARBA" id="ARBA00031736"/>
    </source>
</evidence>
<evidence type="ECO:0000256" key="12">
    <source>
        <dbReference type="ARBA" id="ARBA00023136"/>
    </source>
</evidence>
<dbReference type="AlphaFoldDB" id="A0A7J6AD17"/>
<evidence type="ECO:0000256" key="3">
    <source>
        <dbReference type="ARBA" id="ARBA00005923"/>
    </source>
</evidence>